<dbReference type="InterPro" id="IPR050925">
    <property type="entry name" value="Rhomboid_protease_S54"/>
</dbReference>
<sequence length="213" mass="23606">MFPLADINRPSRPPVVVKLLVGLNALAFVLELLLPTEAVIRAFGFVPRAFWADPVGEAYTILTSMFLHGGVAHILGNMWFLWVFGDNVEDRMGPGRFLLFYLAGGAVAAVAQALVTPLSPVPMIGASGAVSAVLGAYYVLFPRAQIVTLVWFVLPFTFLLPAGFYLGYWAFLQLIEGLLGVPGIAFWAHLGGFLWGVFLARRFVPRWPRWRRW</sequence>
<dbReference type="eggNOG" id="COG0705">
    <property type="taxonomic scope" value="Bacteria"/>
</dbReference>
<comment type="subcellular location">
    <subcellularLocation>
        <location evidence="1">Membrane</location>
        <topology evidence="1">Multi-pass membrane protein</topology>
    </subcellularLocation>
</comment>
<feature type="domain" description="Peptidase S54 rhomboid" evidence="6">
    <location>
        <begin position="56"/>
        <end position="202"/>
    </location>
</feature>
<dbReference type="Proteomes" id="UP000007030">
    <property type="component" value="Chromosome"/>
</dbReference>
<dbReference type="PANTHER" id="PTHR43731">
    <property type="entry name" value="RHOMBOID PROTEASE"/>
    <property type="match status" value="1"/>
</dbReference>
<dbReference type="InterPro" id="IPR035952">
    <property type="entry name" value="Rhomboid-like_sf"/>
</dbReference>
<keyword evidence="8" id="KW-1185">Reference proteome</keyword>
<dbReference type="MEROPS" id="S54.027"/>
<proteinExistence type="predicted"/>
<dbReference type="Gene3D" id="1.20.1540.10">
    <property type="entry name" value="Rhomboid-like"/>
    <property type="match status" value="1"/>
</dbReference>
<feature type="transmembrane region" description="Helical" evidence="5">
    <location>
        <begin position="21"/>
        <end position="45"/>
    </location>
</feature>
<dbReference type="RefSeq" id="WP_013702912.1">
    <property type="nucleotide sequence ID" value="NC_015387.1"/>
</dbReference>
<organism evidence="7 8">
    <name type="scientific">Marinithermus hydrothermalis (strain DSM 14884 / JCM 11576 / T1)</name>
    <dbReference type="NCBI Taxonomy" id="869210"/>
    <lineage>
        <taxon>Bacteria</taxon>
        <taxon>Thermotogati</taxon>
        <taxon>Deinococcota</taxon>
        <taxon>Deinococci</taxon>
        <taxon>Thermales</taxon>
        <taxon>Thermaceae</taxon>
        <taxon>Marinithermus</taxon>
    </lineage>
</organism>
<dbReference type="Pfam" id="PF01694">
    <property type="entry name" value="Rhomboid"/>
    <property type="match status" value="1"/>
</dbReference>
<protein>
    <submittedName>
        <fullName evidence="7">Peptidase S54, rhomboid domain protein</fullName>
    </submittedName>
</protein>
<dbReference type="GO" id="GO:0004252">
    <property type="term" value="F:serine-type endopeptidase activity"/>
    <property type="evidence" value="ECO:0007669"/>
    <property type="project" value="InterPro"/>
</dbReference>
<dbReference type="InterPro" id="IPR022764">
    <property type="entry name" value="Peptidase_S54_rhomboid_dom"/>
</dbReference>
<keyword evidence="3 5" id="KW-1133">Transmembrane helix</keyword>
<evidence type="ECO:0000256" key="5">
    <source>
        <dbReference type="SAM" id="Phobius"/>
    </source>
</evidence>
<evidence type="ECO:0000256" key="4">
    <source>
        <dbReference type="ARBA" id="ARBA00023136"/>
    </source>
</evidence>
<evidence type="ECO:0000256" key="3">
    <source>
        <dbReference type="ARBA" id="ARBA00022989"/>
    </source>
</evidence>
<keyword evidence="2 5" id="KW-0812">Transmembrane</keyword>
<evidence type="ECO:0000259" key="6">
    <source>
        <dbReference type="Pfam" id="PF01694"/>
    </source>
</evidence>
<dbReference type="OrthoDB" id="9813074at2"/>
<feature type="transmembrane region" description="Helical" evidence="5">
    <location>
        <begin position="121"/>
        <end position="141"/>
    </location>
</feature>
<keyword evidence="4 5" id="KW-0472">Membrane</keyword>
<evidence type="ECO:0000313" key="7">
    <source>
        <dbReference type="EMBL" id="AEB10857.1"/>
    </source>
</evidence>
<evidence type="ECO:0000313" key="8">
    <source>
        <dbReference type="Proteomes" id="UP000007030"/>
    </source>
</evidence>
<evidence type="ECO:0000256" key="1">
    <source>
        <dbReference type="ARBA" id="ARBA00004141"/>
    </source>
</evidence>
<feature type="transmembrane region" description="Helical" evidence="5">
    <location>
        <begin position="184"/>
        <end position="204"/>
    </location>
</feature>
<dbReference type="SUPFAM" id="SSF144091">
    <property type="entry name" value="Rhomboid-like"/>
    <property type="match status" value="1"/>
</dbReference>
<dbReference type="GO" id="GO:0016020">
    <property type="term" value="C:membrane"/>
    <property type="evidence" value="ECO:0007669"/>
    <property type="project" value="UniProtKB-SubCell"/>
</dbReference>
<feature type="transmembrane region" description="Helical" evidence="5">
    <location>
        <begin position="97"/>
        <end position="115"/>
    </location>
</feature>
<dbReference type="PANTHER" id="PTHR43731:SF26">
    <property type="entry name" value="RHOMBOID-LIKE PROTEIN 10, CHLOROPLASTIC"/>
    <property type="match status" value="1"/>
</dbReference>
<dbReference type="FunFam" id="1.20.1540.10:FF:000027">
    <property type="entry name" value="Rhomboid family intramembrane serine protease"/>
    <property type="match status" value="1"/>
</dbReference>
<dbReference type="KEGG" id="mhd:Marky_0094"/>
<accession>F2NKU4</accession>
<feature type="transmembrane region" description="Helical" evidence="5">
    <location>
        <begin position="65"/>
        <end position="85"/>
    </location>
</feature>
<reference evidence="7 8" key="1">
    <citation type="journal article" date="2012" name="Stand. Genomic Sci.">
        <title>Complete genome sequence of the aerobic, heterotroph Marinithermus hydrothermalis type strain (T1(T)) from a deep-sea hydrothermal vent chimney.</title>
        <authorList>
            <person name="Copeland A."/>
            <person name="Gu W."/>
            <person name="Yasawong M."/>
            <person name="Lapidus A."/>
            <person name="Lucas S."/>
            <person name="Deshpande S."/>
            <person name="Pagani I."/>
            <person name="Tapia R."/>
            <person name="Cheng J.F."/>
            <person name="Goodwin L.A."/>
            <person name="Pitluck S."/>
            <person name="Liolios K."/>
            <person name="Ivanova N."/>
            <person name="Mavromatis K."/>
            <person name="Mikhailova N."/>
            <person name="Pati A."/>
            <person name="Chen A."/>
            <person name="Palaniappan K."/>
            <person name="Land M."/>
            <person name="Pan C."/>
            <person name="Brambilla E.M."/>
            <person name="Rohde M."/>
            <person name="Tindall B.J."/>
            <person name="Sikorski J."/>
            <person name="Goker M."/>
            <person name="Detter J.C."/>
            <person name="Bristow J."/>
            <person name="Eisen J.A."/>
            <person name="Markowitz V."/>
            <person name="Hugenholtz P."/>
            <person name="Kyrpides N.C."/>
            <person name="Klenk H.P."/>
            <person name="Woyke T."/>
        </authorList>
    </citation>
    <scope>NUCLEOTIDE SEQUENCE [LARGE SCALE GENOMIC DNA]</scope>
    <source>
        <strain evidence="8">DSM 14884 / JCM 11576 / T1</strain>
    </source>
</reference>
<dbReference type="STRING" id="869210.Marky_0094"/>
<name>F2NKU4_MARHT</name>
<evidence type="ECO:0000256" key="2">
    <source>
        <dbReference type="ARBA" id="ARBA00022692"/>
    </source>
</evidence>
<gene>
    <name evidence="7" type="ordered locus">Marky_0094</name>
</gene>
<dbReference type="AlphaFoldDB" id="F2NKU4"/>
<feature type="transmembrane region" description="Helical" evidence="5">
    <location>
        <begin position="148"/>
        <end position="172"/>
    </location>
</feature>
<dbReference type="EMBL" id="CP002630">
    <property type="protein sequence ID" value="AEB10857.1"/>
    <property type="molecule type" value="Genomic_DNA"/>
</dbReference>
<dbReference type="HOGENOM" id="CLU_055068_5_1_0"/>